<sequence length="188" mass="21737">MGVAAHAGIVPAWADDGGEKYRAQARVMPPSPAFPKAIDAYAVYEPQTTCSMTNKPGPLDLRDIVFQTYGQRSWSIARSCTGSSVSEHKEGRALDISFNALNDTQRKLANDFLYWLLKPDPHGNRHAFARRFGIMYIIWNHKMWRAYRPNDGWQWYTGSNPHTDHIHISFSWRGAMRRTSWWTRQVFY</sequence>
<dbReference type="Pfam" id="PF26571">
    <property type="entry name" value="VldE"/>
    <property type="match status" value="1"/>
</dbReference>
<dbReference type="InterPro" id="IPR058593">
    <property type="entry name" value="ARB_07466-like_C"/>
</dbReference>
<name>A0A3D9VCZ1_THECX</name>
<accession>A0A3D9VCZ1</accession>
<reference evidence="2 3" key="1">
    <citation type="submission" date="2018-08" db="EMBL/GenBank/DDBJ databases">
        <title>Sequencing the genomes of 1000 actinobacteria strains.</title>
        <authorList>
            <person name="Klenk H.-P."/>
        </authorList>
    </citation>
    <scope>NUCLEOTIDE SEQUENCE [LARGE SCALE GENOMIC DNA]</scope>
    <source>
        <strain evidence="2 3">DSM 22891</strain>
    </source>
</reference>
<proteinExistence type="predicted"/>
<dbReference type="Proteomes" id="UP000256485">
    <property type="component" value="Unassembled WGS sequence"/>
</dbReference>
<comment type="caution">
    <text evidence="2">The sequence shown here is derived from an EMBL/GenBank/DDBJ whole genome shotgun (WGS) entry which is preliminary data.</text>
</comment>
<dbReference type="RefSeq" id="WP_115849727.1">
    <property type="nucleotide sequence ID" value="NZ_QTUC01000001.1"/>
</dbReference>
<gene>
    <name evidence="2" type="ORF">DFJ64_1432</name>
</gene>
<dbReference type="EMBL" id="QTUC01000001">
    <property type="protein sequence ID" value="REF36034.1"/>
    <property type="molecule type" value="Genomic_DNA"/>
</dbReference>
<dbReference type="OrthoDB" id="5181100at2"/>
<evidence type="ECO:0000313" key="2">
    <source>
        <dbReference type="EMBL" id="REF36034.1"/>
    </source>
</evidence>
<evidence type="ECO:0000313" key="3">
    <source>
        <dbReference type="Proteomes" id="UP000256485"/>
    </source>
</evidence>
<protein>
    <recommendedName>
        <fullName evidence="1">ARB-07466-like C-terminal domain-containing protein</fullName>
    </recommendedName>
</protein>
<keyword evidence="3" id="KW-1185">Reference proteome</keyword>
<evidence type="ECO:0000259" key="1">
    <source>
        <dbReference type="Pfam" id="PF26571"/>
    </source>
</evidence>
<organism evidence="2 3">
    <name type="scientific">Thermasporomyces composti</name>
    <dbReference type="NCBI Taxonomy" id="696763"/>
    <lineage>
        <taxon>Bacteria</taxon>
        <taxon>Bacillati</taxon>
        <taxon>Actinomycetota</taxon>
        <taxon>Actinomycetes</taxon>
        <taxon>Propionibacteriales</taxon>
        <taxon>Nocardioidaceae</taxon>
        <taxon>Thermasporomyces</taxon>
    </lineage>
</organism>
<dbReference type="AlphaFoldDB" id="A0A3D9VCZ1"/>
<feature type="domain" description="ARB-07466-like C-terminal" evidence="1">
    <location>
        <begin position="56"/>
        <end position="166"/>
    </location>
</feature>